<proteinExistence type="predicted"/>
<name>A0A7R8CTL3_LEPSM</name>
<evidence type="ECO:0000313" key="1">
    <source>
        <dbReference type="EMBL" id="CAF2925427.1"/>
    </source>
</evidence>
<dbReference type="EMBL" id="HG994583">
    <property type="protein sequence ID" value="CAF2925427.1"/>
    <property type="molecule type" value="Genomic_DNA"/>
</dbReference>
<dbReference type="Proteomes" id="UP000675881">
    <property type="component" value="Chromosome 4"/>
</dbReference>
<reference evidence="1" key="1">
    <citation type="submission" date="2021-02" db="EMBL/GenBank/DDBJ databases">
        <authorList>
            <person name="Bekaert M."/>
        </authorList>
    </citation>
    <scope>NUCLEOTIDE SEQUENCE</scope>
    <source>
        <strain evidence="1">IoA-00</strain>
    </source>
</reference>
<dbReference type="AlphaFoldDB" id="A0A7R8CTL3"/>
<organism evidence="1 2">
    <name type="scientific">Lepeophtheirus salmonis</name>
    <name type="common">Salmon louse</name>
    <name type="synonym">Caligus salmonis</name>
    <dbReference type="NCBI Taxonomy" id="72036"/>
    <lineage>
        <taxon>Eukaryota</taxon>
        <taxon>Metazoa</taxon>
        <taxon>Ecdysozoa</taxon>
        <taxon>Arthropoda</taxon>
        <taxon>Crustacea</taxon>
        <taxon>Multicrustacea</taxon>
        <taxon>Hexanauplia</taxon>
        <taxon>Copepoda</taxon>
        <taxon>Siphonostomatoida</taxon>
        <taxon>Caligidae</taxon>
        <taxon>Lepeophtheirus</taxon>
    </lineage>
</organism>
<keyword evidence="2" id="KW-1185">Reference proteome</keyword>
<evidence type="ECO:0000313" key="2">
    <source>
        <dbReference type="Proteomes" id="UP000675881"/>
    </source>
</evidence>
<protein>
    <submittedName>
        <fullName evidence="1">(salmon louse) hypothetical protein</fullName>
    </submittedName>
</protein>
<gene>
    <name evidence="1" type="ORF">LSAA_8985</name>
</gene>
<sequence>MKSRFLIINKHSVKSLWCTPLQLIMLSTSLCRAIHGQHTSWSTYPWPSRSRTQSALGLFPKGLSYKKTIMRTVDYLLRWLPPLPPPQKIHPGLQFCQGQLAPQLDKEPPTTVQIPSDKNLCTVDQSKNFNS</sequence>
<accession>A0A7R8CTL3</accession>